<organism evidence="4 5">
    <name type="scientific">Sphingomonas glacialis</name>
    <dbReference type="NCBI Taxonomy" id="658225"/>
    <lineage>
        <taxon>Bacteria</taxon>
        <taxon>Pseudomonadati</taxon>
        <taxon>Pseudomonadota</taxon>
        <taxon>Alphaproteobacteria</taxon>
        <taxon>Sphingomonadales</taxon>
        <taxon>Sphingomonadaceae</taxon>
        <taxon>Sphingomonas</taxon>
    </lineage>
</organism>
<dbReference type="SUPFAM" id="SSF52172">
    <property type="entry name" value="CheY-like"/>
    <property type="match status" value="1"/>
</dbReference>
<evidence type="ECO:0000313" key="4">
    <source>
        <dbReference type="EMBL" id="TPG52039.1"/>
    </source>
</evidence>
<dbReference type="RefSeq" id="WP_140851110.1">
    <property type="nucleotide sequence ID" value="NZ_RCZC01000004.1"/>
</dbReference>
<reference evidence="4 5" key="1">
    <citation type="journal article" date="2019" name="Environ. Microbiol.">
        <title>Species interactions and distinct microbial communities in high Arctic permafrost affected cryosols are associated with the CH4 and CO2 gas fluxes.</title>
        <authorList>
            <person name="Altshuler I."/>
            <person name="Hamel J."/>
            <person name="Turney S."/>
            <person name="Magnuson E."/>
            <person name="Levesque R."/>
            <person name="Greer C."/>
            <person name="Whyte L.G."/>
        </authorList>
    </citation>
    <scope>NUCLEOTIDE SEQUENCE [LARGE SCALE GENOMIC DNA]</scope>
    <source>
        <strain evidence="4 5">E6.1</strain>
    </source>
</reference>
<proteinExistence type="predicted"/>
<feature type="modified residue" description="4-aspartylphosphate" evidence="2">
    <location>
        <position position="58"/>
    </location>
</feature>
<dbReference type="PROSITE" id="PS50110">
    <property type="entry name" value="RESPONSE_REGULATORY"/>
    <property type="match status" value="1"/>
</dbReference>
<sequence>MRLTDESAVIAIIDDDEPLRGALDNLIRSCGFRTMPFPSAETFLAMPRCERVDVIVTDFGMPGMSGLELLKTIKERGDVAPVILISAHADEQLVGQALGLGAIACLQKPFDDETLLAEIDRGLGAAGKR</sequence>
<dbReference type="Gene3D" id="3.40.50.2300">
    <property type="match status" value="1"/>
</dbReference>
<comment type="caution">
    <text evidence="4">The sequence shown here is derived from an EMBL/GenBank/DDBJ whole genome shotgun (WGS) entry which is preliminary data.</text>
</comment>
<dbReference type="InterPro" id="IPR001789">
    <property type="entry name" value="Sig_transdc_resp-reg_receiver"/>
</dbReference>
<name>A0A502FRK9_9SPHN</name>
<evidence type="ECO:0000259" key="3">
    <source>
        <dbReference type="PROSITE" id="PS50110"/>
    </source>
</evidence>
<evidence type="ECO:0000256" key="1">
    <source>
        <dbReference type="ARBA" id="ARBA00022553"/>
    </source>
</evidence>
<feature type="domain" description="Response regulatory" evidence="3">
    <location>
        <begin position="9"/>
        <end position="123"/>
    </location>
</feature>
<dbReference type="AlphaFoldDB" id="A0A502FRK9"/>
<evidence type="ECO:0000313" key="5">
    <source>
        <dbReference type="Proteomes" id="UP000319931"/>
    </source>
</evidence>
<dbReference type="PANTHER" id="PTHR44591:SF25">
    <property type="entry name" value="CHEMOTAXIS TWO-COMPONENT RESPONSE REGULATOR"/>
    <property type="match status" value="1"/>
</dbReference>
<dbReference type="PANTHER" id="PTHR44591">
    <property type="entry name" value="STRESS RESPONSE REGULATOR PROTEIN 1"/>
    <property type="match status" value="1"/>
</dbReference>
<keyword evidence="1 2" id="KW-0597">Phosphoprotein</keyword>
<dbReference type="OrthoDB" id="9782655at2"/>
<keyword evidence="5" id="KW-1185">Reference proteome</keyword>
<dbReference type="InterPro" id="IPR050595">
    <property type="entry name" value="Bact_response_regulator"/>
</dbReference>
<dbReference type="InterPro" id="IPR011006">
    <property type="entry name" value="CheY-like_superfamily"/>
</dbReference>
<dbReference type="EMBL" id="RCZC01000004">
    <property type="protein sequence ID" value="TPG52039.1"/>
    <property type="molecule type" value="Genomic_DNA"/>
</dbReference>
<dbReference type="Proteomes" id="UP000319931">
    <property type="component" value="Unassembled WGS sequence"/>
</dbReference>
<dbReference type="SMART" id="SM00448">
    <property type="entry name" value="REC"/>
    <property type="match status" value="1"/>
</dbReference>
<dbReference type="Pfam" id="PF00072">
    <property type="entry name" value="Response_reg"/>
    <property type="match status" value="1"/>
</dbReference>
<gene>
    <name evidence="4" type="ORF">EAH76_15065</name>
</gene>
<accession>A0A502FRK9</accession>
<dbReference type="GO" id="GO:0000160">
    <property type="term" value="P:phosphorelay signal transduction system"/>
    <property type="evidence" value="ECO:0007669"/>
    <property type="project" value="InterPro"/>
</dbReference>
<protein>
    <submittedName>
        <fullName evidence="4">Response regulator</fullName>
    </submittedName>
</protein>
<evidence type="ECO:0000256" key="2">
    <source>
        <dbReference type="PROSITE-ProRule" id="PRU00169"/>
    </source>
</evidence>